<reference evidence="1" key="2">
    <citation type="submission" date="2015-02" db="UniProtKB">
        <authorList>
            <consortium name="EnsemblMetazoa"/>
        </authorList>
    </citation>
    <scope>IDENTIFICATION</scope>
</reference>
<evidence type="ECO:0000313" key="2">
    <source>
        <dbReference type="Proteomes" id="UP000014500"/>
    </source>
</evidence>
<dbReference type="Proteomes" id="UP000014500">
    <property type="component" value="Unassembled WGS sequence"/>
</dbReference>
<organism evidence="1 2">
    <name type="scientific">Strigamia maritima</name>
    <name type="common">European centipede</name>
    <name type="synonym">Geophilus maritimus</name>
    <dbReference type="NCBI Taxonomy" id="126957"/>
    <lineage>
        <taxon>Eukaryota</taxon>
        <taxon>Metazoa</taxon>
        <taxon>Ecdysozoa</taxon>
        <taxon>Arthropoda</taxon>
        <taxon>Myriapoda</taxon>
        <taxon>Chilopoda</taxon>
        <taxon>Pleurostigmophora</taxon>
        <taxon>Geophilomorpha</taxon>
        <taxon>Linotaeniidae</taxon>
        <taxon>Strigamia</taxon>
    </lineage>
</organism>
<accession>T1IRR6</accession>
<protein>
    <submittedName>
        <fullName evidence="1">Uncharacterized protein</fullName>
    </submittedName>
</protein>
<evidence type="ECO:0000313" key="1">
    <source>
        <dbReference type="EnsemblMetazoa" id="SMAR003765-PA"/>
    </source>
</evidence>
<dbReference type="HOGENOM" id="CLU_1290429_0_0_1"/>
<keyword evidence="2" id="KW-1185">Reference proteome</keyword>
<name>T1IRR6_STRMM</name>
<reference evidence="2" key="1">
    <citation type="submission" date="2011-05" db="EMBL/GenBank/DDBJ databases">
        <authorList>
            <person name="Richards S.R."/>
            <person name="Qu J."/>
            <person name="Jiang H."/>
            <person name="Jhangiani S.N."/>
            <person name="Agravi P."/>
            <person name="Goodspeed R."/>
            <person name="Gross S."/>
            <person name="Mandapat C."/>
            <person name="Jackson L."/>
            <person name="Mathew T."/>
            <person name="Pu L."/>
            <person name="Thornton R."/>
            <person name="Saada N."/>
            <person name="Wilczek-Boney K.B."/>
            <person name="Lee S."/>
            <person name="Kovar C."/>
            <person name="Wu Y."/>
            <person name="Scherer S.E."/>
            <person name="Worley K.C."/>
            <person name="Muzny D.M."/>
            <person name="Gibbs R."/>
        </authorList>
    </citation>
    <scope>NUCLEOTIDE SEQUENCE</scope>
    <source>
        <strain evidence="2">Brora</strain>
    </source>
</reference>
<sequence length="214" mass="25480">MVNDQYCAEKFCIVCPRNSIFQIGLAGAFFTQQCIPEDLIIKWRNMCMTTSKWRQQSKLFRDTKKAPANPIWTIELCRQTTVDVNILKMLTFLWCESCFKLMCLGTCIYESIHKSLVHFWFAVFSLNCELRPYLIFEIKVALFWIGNLKRFLKRFELDPRWRWLLLPVKWIWVEKPFNDFCLAILTILDPLMAWVLHEEENTVIKVAETLFTST</sequence>
<proteinExistence type="predicted"/>
<dbReference type="AlphaFoldDB" id="T1IRR6"/>
<dbReference type="EMBL" id="JH431378">
    <property type="status" value="NOT_ANNOTATED_CDS"/>
    <property type="molecule type" value="Genomic_DNA"/>
</dbReference>
<dbReference type="EnsemblMetazoa" id="SMAR003765-RA">
    <property type="protein sequence ID" value="SMAR003765-PA"/>
    <property type="gene ID" value="SMAR003765"/>
</dbReference>